<accession>A0A238V3I8</accession>
<gene>
    <name evidence="1" type="ORF">SAMN06265360_101294</name>
</gene>
<evidence type="ECO:0000313" key="1">
    <source>
        <dbReference type="EMBL" id="SNR29010.1"/>
    </source>
</evidence>
<dbReference type="PANTHER" id="PTHR10000:SF8">
    <property type="entry name" value="HAD SUPERFAMILY HYDROLASE-LIKE, TYPE 3"/>
    <property type="match status" value="1"/>
</dbReference>
<dbReference type="SFLD" id="SFLDG01140">
    <property type="entry name" value="C2.B:_Phosphomannomutase_and_P"/>
    <property type="match status" value="1"/>
</dbReference>
<dbReference type="RefSeq" id="WP_089299610.1">
    <property type="nucleotide sequence ID" value="NZ_FZNW01000001.1"/>
</dbReference>
<name>A0A238V3I8_9PSEU</name>
<dbReference type="NCBIfam" id="TIGR01484">
    <property type="entry name" value="HAD-SF-IIB"/>
    <property type="match status" value="1"/>
</dbReference>
<organism evidence="1 2">
    <name type="scientific">Haloechinothrix alba</name>
    <dbReference type="NCBI Taxonomy" id="664784"/>
    <lineage>
        <taxon>Bacteria</taxon>
        <taxon>Bacillati</taxon>
        <taxon>Actinomycetota</taxon>
        <taxon>Actinomycetes</taxon>
        <taxon>Pseudonocardiales</taxon>
        <taxon>Pseudonocardiaceae</taxon>
        <taxon>Haloechinothrix</taxon>
    </lineage>
</organism>
<dbReference type="GO" id="GO:0000287">
    <property type="term" value="F:magnesium ion binding"/>
    <property type="evidence" value="ECO:0007669"/>
    <property type="project" value="TreeGrafter"/>
</dbReference>
<dbReference type="GO" id="GO:0016791">
    <property type="term" value="F:phosphatase activity"/>
    <property type="evidence" value="ECO:0007669"/>
    <property type="project" value="TreeGrafter"/>
</dbReference>
<dbReference type="SUPFAM" id="SSF56784">
    <property type="entry name" value="HAD-like"/>
    <property type="match status" value="1"/>
</dbReference>
<dbReference type="InterPro" id="IPR036412">
    <property type="entry name" value="HAD-like_sf"/>
</dbReference>
<dbReference type="Pfam" id="PF08282">
    <property type="entry name" value="Hydrolase_3"/>
    <property type="match status" value="1"/>
</dbReference>
<dbReference type="CDD" id="cd07516">
    <property type="entry name" value="HAD_Pase"/>
    <property type="match status" value="1"/>
</dbReference>
<dbReference type="InterPro" id="IPR006379">
    <property type="entry name" value="HAD-SF_hydro_IIB"/>
</dbReference>
<dbReference type="PANTHER" id="PTHR10000">
    <property type="entry name" value="PHOSPHOSERINE PHOSPHATASE"/>
    <property type="match status" value="1"/>
</dbReference>
<dbReference type="Proteomes" id="UP000198348">
    <property type="component" value="Unassembled WGS sequence"/>
</dbReference>
<dbReference type="Gene3D" id="3.30.1240.10">
    <property type="match status" value="1"/>
</dbReference>
<proteinExistence type="predicted"/>
<evidence type="ECO:0000313" key="2">
    <source>
        <dbReference type="Proteomes" id="UP000198348"/>
    </source>
</evidence>
<dbReference type="SFLD" id="SFLDS00003">
    <property type="entry name" value="Haloacid_Dehalogenase"/>
    <property type="match status" value="1"/>
</dbReference>
<dbReference type="GO" id="GO:0005829">
    <property type="term" value="C:cytosol"/>
    <property type="evidence" value="ECO:0007669"/>
    <property type="project" value="TreeGrafter"/>
</dbReference>
<dbReference type="Gene3D" id="3.40.50.1000">
    <property type="entry name" value="HAD superfamily/HAD-like"/>
    <property type="match status" value="1"/>
</dbReference>
<protein>
    <recommendedName>
        <fullName evidence="3">Cof subfamily of IIB subfamily of haloacid dehalogenase superfamily/HAD-superfamily hydrolase, subfamily IIB</fullName>
    </recommendedName>
</protein>
<dbReference type="InterPro" id="IPR000150">
    <property type="entry name" value="Cof"/>
</dbReference>
<evidence type="ECO:0008006" key="3">
    <source>
        <dbReference type="Google" id="ProtNLM"/>
    </source>
</evidence>
<reference evidence="1 2" key="1">
    <citation type="submission" date="2017-06" db="EMBL/GenBank/DDBJ databases">
        <authorList>
            <person name="Kim H.J."/>
            <person name="Triplett B.A."/>
        </authorList>
    </citation>
    <scope>NUCLEOTIDE SEQUENCE [LARGE SCALE GENOMIC DNA]</scope>
    <source>
        <strain evidence="1 2">DSM 45207</strain>
    </source>
</reference>
<dbReference type="EMBL" id="FZNW01000001">
    <property type="protein sequence ID" value="SNR29010.1"/>
    <property type="molecule type" value="Genomic_DNA"/>
</dbReference>
<sequence length="271" mass="28564">MHRPQLIASDVDGTLITPLQTFTPRTKAALRNVHQEGVPFVLVSGRPPRWIPAIAGPGGVTGYAVCANGAVLYDIGADRVLSTRGLDPVLLHDVADALAQILPRARFGAERAGSCAYDTSVAQVVIESEFHNPWGDDTGGTFVTRGEVLGHPAIKLLASDERMTSDEMAEAARAVLDDAVAVTYSSNAGLIEISAVAVTKATGLAEVASWYDIDPTGVLAFGDMPNDIAMLEWAGHGVAVANAHPHVHAVADEITAPNTEDGVAQVLERWF</sequence>
<dbReference type="OrthoDB" id="3180855at2"/>
<keyword evidence="2" id="KW-1185">Reference proteome</keyword>
<dbReference type="InterPro" id="IPR023214">
    <property type="entry name" value="HAD_sf"/>
</dbReference>
<dbReference type="NCBIfam" id="TIGR00099">
    <property type="entry name" value="Cof-subfamily"/>
    <property type="match status" value="1"/>
</dbReference>
<dbReference type="AlphaFoldDB" id="A0A238V3I8"/>